<keyword evidence="2" id="KW-1185">Reference proteome</keyword>
<protein>
    <submittedName>
        <fullName evidence="1">Uncharacterized protein</fullName>
    </submittedName>
</protein>
<dbReference type="STRING" id="500610.SAMN02799615_00965"/>
<sequence>MMTAINIPDARCTVARLENATAKLSLKQLAWRALSPSAVADVAHVTPVACVATVADRPVYDLRLALLALAGRHGFNAVHIHRLQDPDVAACAGLDDAQLVAYLALLDDSAARWAGKRPAGHDAAILCHHCGPVWAHPDIAAVLPIVGGWPRALGCPWCAIRKAGAYIPRPSVQCMGCSGHQSSAINQEAALGQCTHGKGSYYPMQKHTCDLFSPSGGD</sequence>
<reference evidence="2" key="1">
    <citation type="submission" date="2016-10" db="EMBL/GenBank/DDBJ databases">
        <authorList>
            <person name="Varghese N."/>
            <person name="Submissions S."/>
        </authorList>
    </citation>
    <scope>NUCLEOTIDE SEQUENCE [LARGE SCALE GENOMIC DNA]</scope>
    <source>
        <strain evidence="2">UNC178MFTsu3.1</strain>
    </source>
</reference>
<organism evidence="1 2">
    <name type="scientific">Dyella marensis</name>
    <dbReference type="NCBI Taxonomy" id="500610"/>
    <lineage>
        <taxon>Bacteria</taxon>
        <taxon>Pseudomonadati</taxon>
        <taxon>Pseudomonadota</taxon>
        <taxon>Gammaproteobacteria</taxon>
        <taxon>Lysobacterales</taxon>
        <taxon>Rhodanobacteraceae</taxon>
        <taxon>Dyella</taxon>
    </lineage>
</organism>
<evidence type="ECO:0000313" key="1">
    <source>
        <dbReference type="EMBL" id="SFE40455.1"/>
    </source>
</evidence>
<dbReference type="AlphaFoldDB" id="A0A1I2A8R1"/>
<accession>A0A1I2A8R1</accession>
<evidence type="ECO:0000313" key="2">
    <source>
        <dbReference type="Proteomes" id="UP000199477"/>
    </source>
</evidence>
<proteinExistence type="predicted"/>
<gene>
    <name evidence="1" type="ORF">SAMN02799615_00965</name>
</gene>
<dbReference type="Proteomes" id="UP000199477">
    <property type="component" value="Unassembled WGS sequence"/>
</dbReference>
<dbReference type="EMBL" id="FONH01000002">
    <property type="protein sequence ID" value="SFE40455.1"/>
    <property type="molecule type" value="Genomic_DNA"/>
</dbReference>
<name>A0A1I2A8R1_9GAMM</name>